<name>A0ABT7DTS0_9NEIS</name>
<feature type="domain" description="Lytic transglycosylase superhelical linker" evidence="4">
    <location>
        <begin position="387"/>
        <end position="441"/>
    </location>
</feature>
<dbReference type="Pfam" id="PF01464">
    <property type="entry name" value="SLT"/>
    <property type="match status" value="1"/>
</dbReference>
<dbReference type="InterPro" id="IPR037061">
    <property type="entry name" value="Lytic_TGlycoase_superhlx_L_sf"/>
</dbReference>
<proteinExistence type="inferred from homology"/>
<keyword evidence="6" id="KW-1185">Reference proteome</keyword>
<dbReference type="Gene3D" id="1.25.20.10">
    <property type="entry name" value="Bacterial muramidases"/>
    <property type="match status" value="1"/>
</dbReference>
<evidence type="ECO:0000256" key="1">
    <source>
        <dbReference type="ARBA" id="ARBA00007734"/>
    </source>
</evidence>
<sequence>MVALSLPGLALASMADDMTAARDAVRARDLPKLARQAERLDDTPLASYPRYWLLSTQLDKVAAAEVSAFFDRFGDSPLADRLRGEWLRELGKRGDWAVFEAELPKFSQIEPESDVNCYQLQLKVNKQDWAGLAAQKSLWFASRGLPDACIPVFDAMFSQGLLNEEDVWKRLRRTLEANNAEFAGKLIARLSQPQGLTSKLVSEVSAGPQKMLPKLATNQRGGRELLIHAISRIARTDPEQAASLLEHFGKSLPAAEMRYAWSRIAYHAARRLHPDALKWFKQADSEFLDDDSLEWRARAALRGNDWAEVIKSIDAMSAKAKADPTWVYWRARGVKAQGNATDANRSFAELAASHHFYGLLAREELGSYVDTAAGRAKVSDDEIKAARKLPGVQRALALYDMNWRLEATREWNWAMRGLDDRRLLAAAEVARAEKLYDRAIYSADRTQNIHDFSLRYLAPYRDVTQAYARQLQLDEAWIYGLIRQESRFISVAKSGVGASGLMQLMPATARWVANKLGIKRYEHATVNEIGTNVQLGTYYLKSILGSLSNQPVLATAGYNAGPGRARAWQAAKPLEGAIYAESIPFNETRDYVKKVMANTVYYDMTFGHPVAPLKRRLGVVPARGAGDVAEPDELP</sequence>
<dbReference type="Proteomes" id="UP001172778">
    <property type="component" value="Unassembled WGS sequence"/>
</dbReference>
<dbReference type="InterPro" id="IPR008939">
    <property type="entry name" value="Lytic_TGlycosylase_superhlx_U"/>
</dbReference>
<dbReference type="Gene3D" id="1.10.530.10">
    <property type="match status" value="1"/>
</dbReference>
<evidence type="ECO:0000259" key="4">
    <source>
        <dbReference type="Pfam" id="PF14718"/>
    </source>
</evidence>
<comment type="similarity">
    <text evidence="1">Belongs to the transglycosylase Slt family.</text>
</comment>
<dbReference type="PANTHER" id="PTHR37423:SF5">
    <property type="entry name" value="SOLUBLE LYTIC MUREIN TRANSGLYCOSYLASE"/>
    <property type="match status" value="1"/>
</dbReference>
<dbReference type="PANTHER" id="PTHR37423">
    <property type="entry name" value="SOLUBLE LYTIC MUREIN TRANSGLYCOSYLASE-RELATED"/>
    <property type="match status" value="1"/>
</dbReference>
<accession>A0ABT7DTS0</accession>
<evidence type="ECO:0000256" key="2">
    <source>
        <dbReference type="ARBA" id="ARBA00022729"/>
    </source>
</evidence>
<gene>
    <name evidence="5" type="ORF">PZA18_03945</name>
</gene>
<dbReference type="CDD" id="cd13401">
    <property type="entry name" value="Slt70-like"/>
    <property type="match status" value="1"/>
</dbReference>
<dbReference type="EMBL" id="JARRAF010000003">
    <property type="protein sequence ID" value="MDK2123204.1"/>
    <property type="molecule type" value="Genomic_DNA"/>
</dbReference>
<dbReference type="RefSeq" id="WP_284099494.1">
    <property type="nucleotide sequence ID" value="NZ_JARRAF010000003.1"/>
</dbReference>
<evidence type="ECO:0000259" key="3">
    <source>
        <dbReference type="Pfam" id="PF01464"/>
    </source>
</evidence>
<comment type="caution">
    <text evidence="5">The sequence shown here is derived from an EMBL/GenBank/DDBJ whole genome shotgun (WGS) entry which is preliminary data.</text>
</comment>
<dbReference type="SUPFAM" id="SSF48435">
    <property type="entry name" value="Bacterial muramidases"/>
    <property type="match status" value="1"/>
</dbReference>
<dbReference type="SUPFAM" id="SSF53955">
    <property type="entry name" value="Lysozyme-like"/>
    <property type="match status" value="1"/>
</dbReference>
<protein>
    <submittedName>
        <fullName evidence="5">Transglycosylase SLT domain-containing protein</fullName>
    </submittedName>
</protein>
<dbReference type="InterPro" id="IPR012289">
    <property type="entry name" value="Lytic_TGlycosylase_superhlx_L"/>
</dbReference>
<reference evidence="5" key="1">
    <citation type="submission" date="2023-03" db="EMBL/GenBank/DDBJ databases">
        <title>Chitinimonas shenzhenensis gen. nov., sp. nov., a novel member of family Burkholderiaceae isolated from activated sludge collected in Shen Zhen, China.</title>
        <authorList>
            <person name="Wang X."/>
        </authorList>
    </citation>
    <scope>NUCLEOTIDE SEQUENCE</scope>
    <source>
        <strain evidence="5">DQS-5</strain>
    </source>
</reference>
<evidence type="ECO:0000313" key="6">
    <source>
        <dbReference type="Proteomes" id="UP001172778"/>
    </source>
</evidence>
<dbReference type="InterPro" id="IPR023346">
    <property type="entry name" value="Lysozyme-like_dom_sf"/>
</dbReference>
<dbReference type="Gene3D" id="1.10.1240.20">
    <property type="entry name" value="Lytic transglycosylase, superhelical linker domain"/>
    <property type="match status" value="1"/>
</dbReference>
<dbReference type="InterPro" id="IPR008258">
    <property type="entry name" value="Transglycosylase_SLT_dom_1"/>
</dbReference>
<organism evidence="5 6">
    <name type="scientific">Parachitinimonas caeni</name>
    <dbReference type="NCBI Taxonomy" id="3031301"/>
    <lineage>
        <taxon>Bacteria</taxon>
        <taxon>Pseudomonadati</taxon>
        <taxon>Pseudomonadota</taxon>
        <taxon>Betaproteobacteria</taxon>
        <taxon>Neisseriales</taxon>
        <taxon>Chitinibacteraceae</taxon>
        <taxon>Parachitinimonas</taxon>
    </lineage>
</organism>
<feature type="domain" description="Transglycosylase SLT" evidence="3">
    <location>
        <begin position="464"/>
        <end position="571"/>
    </location>
</feature>
<dbReference type="Pfam" id="PF14718">
    <property type="entry name" value="SLT_L"/>
    <property type="match status" value="1"/>
</dbReference>
<keyword evidence="2" id="KW-0732">Signal</keyword>
<evidence type="ECO:0000313" key="5">
    <source>
        <dbReference type="EMBL" id="MDK2123204.1"/>
    </source>
</evidence>